<name>A0A6J4U623_9SPHN</name>
<gene>
    <name evidence="2" type="ORF">AVDCRST_MAG23-1959</name>
</gene>
<organism evidence="2">
    <name type="scientific">uncultured Sphingosinicella sp</name>
    <dbReference type="NCBI Taxonomy" id="478748"/>
    <lineage>
        <taxon>Bacteria</taxon>
        <taxon>Pseudomonadati</taxon>
        <taxon>Pseudomonadota</taxon>
        <taxon>Alphaproteobacteria</taxon>
        <taxon>Sphingomonadales</taxon>
        <taxon>Sphingosinicellaceae</taxon>
        <taxon>Sphingosinicella</taxon>
        <taxon>environmental samples</taxon>
    </lineage>
</organism>
<reference evidence="2" key="1">
    <citation type="submission" date="2020-02" db="EMBL/GenBank/DDBJ databases">
        <authorList>
            <person name="Meier V. D."/>
        </authorList>
    </citation>
    <scope>NUCLEOTIDE SEQUENCE</scope>
    <source>
        <strain evidence="2">AVDCRST_MAG23</strain>
    </source>
</reference>
<protein>
    <submittedName>
        <fullName evidence="2">Uncharacterized protein</fullName>
    </submittedName>
</protein>
<proteinExistence type="predicted"/>
<dbReference type="EMBL" id="CADCWD010000066">
    <property type="protein sequence ID" value="CAA9539993.1"/>
    <property type="molecule type" value="Genomic_DNA"/>
</dbReference>
<evidence type="ECO:0000256" key="1">
    <source>
        <dbReference type="SAM" id="MobiDB-lite"/>
    </source>
</evidence>
<feature type="non-terminal residue" evidence="2">
    <location>
        <position position="1"/>
    </location>
</feature>
<feature type="non-terminal residue" evidence="2">
    <location>
        <position position="92"/>
    </location>
</feature>
<sequence>GHKDLSSGRRAGARARLRCLRHRGGVPDPERGGVRARRLWSLQGYSGLEPVAAELAQHVQSCSPIVAEVQLRSAQSGAPDGARARPQDVRRL</sequence>
<dbReference type="AlphaFoldDB" id="A0A6J4U623"/>
<feature type="compositionally biased region" description="Basic and acidic residues" evidence="1">
    <location>
        <begin position="82"/>
        <end position="92"/>
    </location>
</feature>
<feature type="region of interest" description="Disordered" evidence="1">
    <location>
        <begin position="72"/>
        <end position="92"/>
    </location>
</feature>
<accession>A0A6J4U623</accession>
<evidence type="ECO:0000313" key="2">
    <source>
        <dbReference type="EMBL" id="CAA9539993.1"/>
    </source>
</evidence>